<evidence type="ECO:0000313" key="1">
    <source>
        <dbReference type="EMBL" id="SFS60882.1"/>
    </source>
</evidence>
<name>A0A1I6R855_9SPHI</name>
<accession>A0A1I6R855</accession>
<evidence type="ECO:0000313" key="2">
    <source>
        <dbReference type="Proteomes" id="UP000198785"/>
    </source>
</evidence>
<gene>
    <name evidence="1" type="ORF">SAMN05660206_103189</name>
</gene>
<dbReference type="Proteomes" id="UP000198785">
    <property type="component" value="Unassembled WGS sequence"/>
</dbReference>
<dbReference type="RefSeq" id="WP_212611630.1">
    <property type="nucleotide sequence ID" value="NZ_FOZZ01000003.1"/>
</dbReference>
<proteinExistence type="predicted"/>
<dbReference type="AlphaFoldDB" id="A0A1I6R855"/>
<dbReference type="EMBL" id="FOZZ01000003">
    <property type="protein sequence ID" value="SFS60882.1"/>
    <property type="molecule type" value="Genomic_DNA"/>
</dbReference>
<reference evidence="1 2" key="1">
    <citation type="submission" date="2016-10" db="EMBL/GenBank/DDBJ databases">
        <authorList>
            <person name="de Groot N.N."/>
        </authorList>
    </citation>
    <scope>NUCLEOTIDE SEQUENCE [LARGE SCALE GENOMIC DNA]</scope>
    <source>
        <strain evidence="1 2">DSM 22789</strain>
    </source>
</reference>
<sequence length="68" mass="8199">MKKRKMAMVASQVKIDEEDLRDIQFWLDRPASERIAEVTRLRRAYYGWLLGTYPQHMEKTVTQRNDDI</sequence>
<organism evidence="1 2">
    <name type="scientific">Sphingobacterium wenxiniae</name>
    <dbReference type="NCBI Taxonomy" id="683125"/>
    <lineage>
        <taxon>Bacteria</taxon>
        <taxon>Pseudomonadati</taxon>
        <taxon>Bacteroidota</taxon>
        <taxon>Sphingobacteriia</taxon>
        <taxon>Sphingobacteriales</taxon>
        <taxon>Sphingobacteriaceae</taxon>
        <taxon>Sphingobacterium</taxon>
    </lineage>
</organism>
<protein>
    <submittedName>
        <fullName evidence="1">Uncharacterized protein</fullName>
    </submittedName>
</protein>
<keyword evidence="2" id="KW-1185">Reference proteome</keyword>
<dbReference type="STRING" id="683125.SAMN05660206_103189"/>